<evidence type="ECO:0000256" key="1">
    <source>
        <dbReference type="SAM" id="Phobius"/>
    </source>
</evidence>
<feature type="transmembrane region" description="Helical" evidence="1">
    <location>
        <begin position="82"/>
        <end position="104"/>
    </location>
</feature>
<keyword evidence="1" id="KW-0472">Membrane</keyword>
<accession>A0A380CRC9</accession>
<feature type="transmembrane region" description="Helical" evidence="1">
    <location>
        <begin position="7"/>
        <end position="27"/>
    </location>
</feature>
<name>A0A380CRC9_SPHSI</name>
<organism evidence="2 3">
    <name type="scientific">Sphingobacterium spiritivorum</name>
    <name type="common">Flavobacterium spiritivorum</name>
    <dbReference type="NCBI Taxonomy" id="258"/>
    <lineage>
        <taxon>Bacteria</taxon>
        <taxon>Pseudomonadati</taxon>
        <taxon>Bacteroidota</taxon>
        <taxon>Sphingobacteriia</taxon>
        <taxon>Sphingobacteriales</taxon>
        <taxon>Sphingobacteriaceae</taxon>
        <taxon>Sphingobacterium</taxon>
    </lineage>
</organism>
<dbReference type="Proteomes" id="UP000254893">
    <property type="component" value="Unassembled WGS sequence"/>
</dbReference>
<feature type="transmembrane region" description="Helical" evidence="1">
    <location>
        <begin position="47"/>
        <end position="70"/>
    </location>
</feature>
<sequence>MRKIIFRFSLINILLGIVLFLLYRVIIDRLNLPDTTTLEKFYTVMDVFMQVVLSSLYLVAIAVSSLLFFLNQIDRIRNNYYLSFLTFSGIPLFFVLFVGVNVALDIDQYDIIPSSIKMLLGFSILYLFCTVIEFLIFRSKIKKYN</sequence>
<keyword evidence="1" id="KW-0812">Transmembrane</keyword>
<proteinExistence type="predicted"/>
<keyword evidence="1" id="KW-1133">Transmembrane helix</keyword>
<feature type="transmembrane region" description="Helical" evidence="1">
    <location>
        <begin position="116"/>
        <end position="137"/>
    </location>
</feature>
<gene>
    <name evidence="2" type="ORF">NCTC11388_04101</name>
</gene>
<evidence type="ECO:0000313" key="2">
    <source>
        <dbReference type="EMBL" id="SUJ27168.1"/>
    </source>
</evidence>
<dbReference type="AlphaFoldDB" id="A0A380CRC9"/>
<protein>
    <submittedName>
        <fullName evidence="2">Uncharacterized protein</fullName>
    </submittedName>
</protein>
<dbReference type="EMBL" id="UGYW01000002">
    <property type="protein sequence ID" value="SUJ27168.1"/>
    <property type="molecule type" value="Genomic_DNA"/>
</dbReference>
<evidence type="ECO:0000313" key="3">
    <source>
        <dbReference type="Proteomes" id="UP000254893"/>
    </source>
</evidence>
<reference evidence="2 3" key="1">
    <citation type="submission" date="2018-06" db="EMBL/GenBank/DDBJ databases">
        <authorList>
            <consortium name="Pathogen Informatics"/>
            <person name="Doyle S."/>
        </authorList>
    </citation>
    <scope>NUCLEOTIDE SEQUENCE [LARGE SCALE GENOMIC DNA]</scope>
    <source>
        <strain evidence="2 3">NCTC11388</strain>
    </source>
</reference>